<proteinExistence type="predicted"/>
<sequence length="160" mass="17271">MLPFHHRDPGIVGLLTSDRLPPGRQIFYGMISDGMHTNPAALRIAHRAHPQGLVLVTDAIPALGLGNGRHTLGQQEVEVDGLTAYVAGTKTLSGSITPMDVCVRHFLQATESEWKEEREKNISQLPSARPPLGIEPATWACASTRSQTRTSQSMGGCSVH</sequence>
<dbReference type="AlphaFoldDB" id="A0A7J8IVK4"/>
<dbReference type="FunFam" id="3.20.20.140:FF:000213">
    <property type="entry name" value="N-acetylglucosamine-6-phosphate deacetylase"/>
    <property type="match status" value="1"/>
</dbReference>
<dbReference type="Gene3D" id="3.20.20.140">
    <property type="entry name" value="Metal-dependent hydrolases"/>
    <property type="match status" value="1"/>
</dbReference>
<accession>A0A7J8IVK4</accession>
<protein>
    <submittedName>
        <fullName evidence="2">Amidohydrolase domain containing 2</fullName>
    </submittedName>
</protein>
<evidence type="ECO:0000256" key="1">
    <source>
        <dbReference type="ARBA" id="ARBA00022801"/>
    </source>
</evidence>
<gene>
    <name evidence="2" type="ORF">HJG59_000640</name>
</gene>
<organism evidence="2 3">
    <name type="scientific">Molossus molossus</name>
    <name type="common">Pallas' mastiff bat</name>
    <name type="synonym">Vespertilio molossus</name>
    <dbReference type="NCBI Taxonomy" id="27622"/>
    <lineage>
        <taxon>Eukaryota</taxon>
        <taxon>Metazoa</taxon>
        <taxon>Chordata</taxon>
        <taxon>Craniata</taxon>
        <taxon>Vertebrata</taxon>
        <taxon>Euteleostomi</taxon>
        <taxon>Mammalia</taxon>
        <taxon>Eutheria</taxon>
        <taxon>Laurasiatheria</taxon>
        <taxon>Chiroptera</taxon>
        <taxon>Yangochiroptera</taxon>
        <taxon>Molossidae</taxon>
        <taxon>Molossus</taxon>
    </lineage>
</organism>
<dbReference type="EMBL" id="JACASF010000003">
    <property type="protein sequence ID" value="KAF6488676.1"/>
    <property type="molecule type" value="Genomic_DNA"/>
</dbReference>
<keyword evidence="3" id="KW-1185">Reference proteome</keyword>
<comment type="caution">
    <text evidence="2">The sequence shown here is derived from an EMBL/GenBank/DDBJ whole genome shotgun (WGS) entry which is preliminary data.</text>
</comment>
<dbReference type="SUPFAM" id="SSF51556">
    <property type="entry name" value="Metallo-dependent hydrolases"/>
    <property type="match status" value="1"/>
</dbReference>
<dbReference type="Proteomes" id="UP000550707">
    <property type="component" value="Unassembled WGS sequence"/>
</dbReference>
<dbReference type="GO" id="GO:0008448">
    <property type="term" value="F:N-acetylglucosamine-6-phosphate deacetylase activity"/>
    <property type="evidence" value="ECO:0007669"/>
    <property type="project" value="TreeGrafter"/>
</dbReference>
<dbReference type="PANTHER" id="PTHR11113:SF14">
    <property type="entry name" value="N-ACETYLGLUCOSAMINE-6-PHOSPHATE DEACETYLASE"/>
    <property type="match status" value="1"/>
</dbReference>
<dbReference type="InterPro" id="IPR032466">
    <property type="entry name" value="Metal_Hydrolase"/>
</dbReference>
<reference evidence="2 3" key="1">
    <citation type="journal article" date="2020" name="Nature">
        <title>Six reference-quality genomes reveal evolution of bat adaptations.</title>
        <authorList>
            <person name="Jebb D."/>
            <person name="Huang Z."/>
            <person name="Pippel M."/>
            <person name="Hughes G.M."/>
            <person name="Lavrichenko K."/>
            <person name="Devanna P."/>
            <person name="Winkler S."/>
            <person name="Jermiin L.S."/>
            <person name="Skirmuntt E.C."/>
            <person name="Katzourakis A."/>
            <person name="Burkitt-Gray L."/>
            <person name="Ray D.A."/>
            <person name="Sullivan K.A.M."/>
            <person name="Roscito J.G."/>
            <person name="Kirilenko B.M."/>
            <person name="Davalos L.M."/>
            <person name="Corthals A.P."/>
            <person name="Power M.L."/>
            <person name="Jones G."/>
            <person name="Ransome R.D."/>
            <person name="Dechmann D.K.N."/>
            <person name="Locatelli A.G."/>
            <person name="Puechmaille S.J."/>
            <person name="Fedrigo O."/>
            <person name="Jarvis E.D."/>
            <person name="Hiller M."/>
            <person name="Vernes S.C."/>
            <person name="Myers E.W."/>
            <person name="Teeling E.C."/>
        </authorList>
    </citation>
    <scope>NUCLEOTIDE SEQUENCE [LARGE SCALE GENOMIC DNA]</scope>
    <source>
        <strain evidence="2">MMolMol1</strain>
        <tissue evidence="2">Muscle</tissue>
    </source>
</reference>
<evidence type="ECO:0000313" key="3">
    <source>
        <dbReference type="Proteomes" id="UP000550707"/>
    </source>
</evidence>
<name>A0A7J8IVK4_MOLMO</name>
<dbReference type="GO" id="GO:0006046">
    <property type="term" value="P:N-acetylglucosamine catabolic process"/>
    <property type="evidence" value="ECO:0007669"/>
    <property type="project" value="TreeGrafter"/>
</dbReference>
<dbReference type="PANTHER" id="PTHR11113">
    <property type="entry name" value="N-ACETYLGLUCOSAMINE-6-PHOSPHATE DEACETYLASE"/>
    <property type="match status" value="1"/>
</dbReference>
<keyword evidence="1 2" id="KW-0378">Hydrolase</keyword>
<evidence type="ECO:0000313" key="2">
    <source>
        <dbReference type="EMBL" id="KAF6488676.1"/>
    </source>
</evidence>